<name>A0ABT8WNQ2_9FLAO</name>
<dbReference type="EMBL" id="JAUOEL010000003">
    <property type="protein sequence ID" value="MDO5974795.1"/>
    <property type="molecule type" value="Genomic_DNA"/>
</dbReference>
<reference evidence="2" key="1">
    <citation type="submission" date="2023-07" db="EMBL/GenBank/DDBJ databases">
        <title>Two novel species in the genus Flavivirga.</title>
        <authorList>
            <person name="Kwon K."/>
        </authorList>
    </citation>
    <scope>NUCLEOTIDE SEQUENCE</scope>
    <source>
        <strain evidence="2">KACC 14158</strain>
    </source>
</reference>
<protein>
    <submittedName>
        <fullName evidence="2">Uncharacterized protein</fullName>
    </submittedName>
</protein>
<keyword evidence="3" id="KW-1185">Reference proteome</keyword>
<gene>
    <name evidence="2" type="ORF">Q4Q40_11420</name>
</gene>
<keyword evidence="1" id="KW-0812">Transmembrane</keyword>
<dbReference type="RefSeq" id="WP_303301924.1">
    <property type="nucleotide sequence ID" value="NZ_BAABDA010000050.1"/>
</dbReference>
<evidence type="ECO:0000313" key="2">
    <source>
        <dbReference type="EMBL" id="MDO5974795.1"/>
    </source>
</evidence>
<comment type="caution">
    <text evidence="2">The sequence shown here is derived from an EMBL/GenBank/DDBJ whole genome shotgun (WGS) entry which is preliminary data.</text>
</comment>
<feature type="transmembrane region" description="Helical" evidence="1">
    <location>
        <begin position="64"/>
        <end position="85"/>
    </location>
</feature>
<proteinExistence type="predicted"/>
<keyword evidence="1" id="KW-0472">Membrane</keyword>
<organism evidence="2 3">
    <name type="scientific">Flavivirga jejuensis</name>
    <dbReference type="NCBI Taxonomy" id="870487"/>
    <lineage>
        <taxon>Bacteria</taxon>
        <taxon>Pseudomonadati</taxon>
        <taxon>Bacteroidota</taxon>
        <taxon>Flavobacteriia</taxon>
        <taxon>Flavobacteriales</taxon>
        <taxon>Flavobacteriaceae</taxon>
        <taxon>Flavivirga</taxon>
    </lineage>
</organism>
<sequence length="88" mass="9963">MKPNEFTASYGDTLQTNPKTNQVYIKLPIADLNELSYMQESLLEFILLLSQLEKSNIRTSKCKAACIGLANYFLVITHMPSLMVYQNG</sequence>
<evidence type="ECO:0000313" key="3">
    <source>
        <dbReference type="Proteomes" id="UP001176806"/>
    </source>
</evidence>
<keyword evidence="1" id="KW-1133">Transmembrane helix</keyword>
<accession>A0ABT8WNQ2</accession>
<evidence type="ECO:0000256" key="1">
    <source>
        <dbReference type="SAM" id="Phobius"/>
    </source>
</evidence>
<dbReference type="Proteomes" id="UP001176806">
    <property type="component" value="Unassembled WGS sequence"/>
</dbReference>